<organism evidence="2 3">
    <name type="scientific">Aquimarina algiphila</name>
    <dbReference type="NCBI Taxonomy" id="2047982"/>
    <lineage>
        <taxon>Bacteria</taxon>
        <taxon>Pseudomonadati</taxon>
        <taxon>Bacteroidota</taxon>
        <taxon>Flavobacteriia</taxon>
        <taxon>Flavobacteriales</taxon>
        <taxon>Flavobacteriaceae</taxon>
        <taxon>Aquimarina</taxon>
    </lineage>
</organism>
<reference evidence="2 3" key="1">
    <citation type="submission" date="2019-07" db="EMBL/GenBank/DDBJ databases">
        <title>The draft genome sequence of Aquimarina algiphila M91.</title>
        <authorList>
            <person name="Meng X."/>
        </authorList>
    </citation>
    <scope>NUCLEOTIDE SEQUENCE [LARGE SCALE GENOMIC DNA]</scope>
    <source>
        <strain evidence="2 3">M91</strain>
    </source>
</reference>
<protein>
    <submittedName>
        <fullName evidence="2">Uncharacterized protein</fullName>
    </submittedName>
</protein>
<dbReference type="Proteomes" id="UP000318833">
    <property type="component" value="Unassembled WGS sequence"/>
</dbReference>
<dbReference type="RefSeq" id="WP_143915194.1">
    <property type="nucleotide sequence ID" value="NZ_CANMXV010000003.1"/>
</dbReference>
<feature type="region of interest" description="Disordered" evidence="1">
    <location>
        <begin position="329"/>
        <end position="375"/>
    </location>
</feature>
<gene>
    <name evidence="2" type="ORF">FOF46_01180</name>
</gene>
<evidence type="ECO:0000313" key="3">
    <source>
        <dbReference type="Proteomes" id="UP000318833"/>
    </source>
</evidence>
<dbReference type="AlphaFoldDB" id="A0A554VRJ1"/>
<evidence type="ECO:0000256" key="1">
    <source>
        <dbReference type="SAM" id="MobiDB-lite"/>
    </source>
</evidence>
<dbReference type="EMBL" id="VLNR01000002">
    <property type="protein sequence ID" value="TSE11270.1"/>
    <property type="molecule type" value="Genomic_DNA"/>
</dbReference>
<feature type="region of interest" description="Disordered" evidence="1">
    <location>
        <begin position="475"/>
        <end position="499"/>
    </location>
</feature>
<accession>A0A554VRJ1</accession>
<name>A0A554VRJ1_9FLAO</name>
<keyword evidence="3" id="KW-1185">Reference proteome</keyword>
<evidence type="ECO:0000313" key="2">
    <source>
        <dbReference type="EMBL" id="TSE11270.1"/>
    </source>
</evidence>
<feature type="compositionally biased region" description="Basic and acidic residues" evidence="1">
    <location>
        <begin position="332"/>
        <end position="348"/>
    </location>
</feature>
<comment type="caution">
    <text evidence="2">The sequence shown here is derived from an EMBL/GenBank/DDBJ whole genome shotgun (WGS) entry which is preliminary data.</text>
</comment>
<feature type="region of interest" description="Disordered" evidence="1">
    <location>
        <begin position="36"/>
        <end position="56"/>
    </location>
</feature>
<sequence length="499" mass="56193">MAKAGGGGAAYQRLRRLDDGISQAAQYWGGIAARRNDAREGRKAALDEKKRQEKRAEAKAKEAKLAKIEGGLKMWDTKSKSLNEINFNALSRAKQVLGETAVKLDDPNLNPEERRNLQLKLDQLAKLPEMMHSFSDNVTKEITAYNTGVANGKIIKDENFSNKLQTMFSENKEVDMTIDDTGELVLAFKNAESDGIPEYISYSDWMSGKKRPTPHRAFNLAEKLTEDAKNFAVQENVSQTGFRTSKDRDISDDRLKDYAASQLFGEEAGGLSQFGYSFARQNLRLSEEDVEVIDDEERQMLTDEYAEMIKATKNLGDENTIDQRGLTGRINANEKKRANKAKENKDKVPLGQIRLKTDEKGNPLKSPGAEQAEGQEPGVYNFSLNIPIDIKEVGKGKSIVKQISRDPNGDIEMTIQEEILADEKGKKLEVPQTRERLIRDKNEISDYSRRMRKEGTEGYYDDLEDLDGTLMNLVEKNKEEQQAKSAKKNKKETGNDYGI</sequence>
<proteinExistence type="predicted"/>